<dbReference type="InterPro" id="IPR029058">
    <property type="entry name" value="AB_hydrolase_fold"/>
</dbReference>
<protein>
    <submittedName>
        <fullName evidence="1">Alpha beta hydrolase</fullName>
    </submittedName>
</protein>
<keyword evidence="2" id="KW-1185">Reference proteome</keyword>
<evidence type="ECO:0000313" key="2">
    <source>
        <dbReference type="Proteomes" id="UP000051733"/>
    </source>
</evidence>
<keyword evidence="1" id="KW-0378">Hydrolase</keyword>
<proteinExistence type="predicted"/>
<dbReference type="SUPFAM" id="SSF53474">
    <property type="entry name" value="alpha/beta-Hydrolases"/>
    <property type="match status" value="1"/>
</dbReference>
<organism evidence="1 2">
    <name type="scientific">Paucilactobacillus vaccinostercus DSM 20634</name>
    <dbReference type="NCBI Taxonomy" id="1423813"/>
    <lineage>
        <taxon>Bacteria</taxon>
        <taxon>Bacillati</taxon>
        <taxon>Bacillota</taxon>
        <taxon>Bacilli</taxon>
        <taxon>Lactobacillales</taxon>
        <taxon>Lactobacillaceae</taxon>
        <taxon>Paucilactobacillus</taxon>
    </lineage>
</organism>
<dbReference type="EMBL" id="AYYY01000020">
    <property type="protein sequence ID" value="KRM61814.1"/>
    <property type="molecule type" value="Genomic_DNA"/>
</dbReference>
<name>A0A0R2ADP4_9LACO</name>
<dbReference type="AlphaFoldDB" id="A0A0R2ADP4"/>
<comment type="caution">
    <text evidence="1">The sequence shown here is derived from an EMBL/GenBank/DDBJ whole genome shotgun (WGS) entry which is preliminary data.</text>
</comment>
<dbReference type="STRING" id="1423813.FC26_GL001255"/>
<dbReference type="InterPro" id="IPR010315">
    <property type="entry name" value="DUF915_hydro-like"/>
</dbReference>
<gene>
    <name evidence="1" type="ORF">FC26_GL001255</name>
</gene>
<sequence>MAVVICLATFGAVWQKRQVKTLRHEVPSTIAPVFLVPGSSASQNRFDPLIRRLNRGRQPHSVLKVKVGKDDHLTYTGRIRKGDRHPFIVVAFSNNRDGYANIKQQARWFSIAFRALMKLYHFNHFSAVGHSNGGIVLTLFLERYLPAHVTAERLLTIASPYNLERRTAKKTQMLKDLIRERKQLPTTLKVYSIAGTQNYSGDGTVPFMSVDSGKYVFQNQVASYTEIVVTGVATNHHQLPQNRQIINLINQYVLHENISDTVKRQNKLLPRIK</sequence>
<dbReference type="Gene3D" id="3.40.50.1820">
    <property type="entry name" value="alpha/beta hydrolase"/>
    <property type="match status" value="1"/>
</dbReference>
<accession>A0A0R2ADP4</accession>
<dbReference type="Pfam" id="PF06028">
    <property type="entry name" value="DUF915"/>
    <property type="match status" value="1"/>
</dbReference>
<dbReference type="PATRIC" id="fig|1423813.3.peg.1279"/>
<dbReference type="Proteomes" id="UP000051733">
    <property type="component" value="Unassembled WGS sequence"/>
</dbReference>
<evidence type="ECO:0000313" key="1">
    <source>
        <dbReference type="EMBL" id="KRM61814.1"/>
    </source>
</evidence>
<dbReference type="GO" id="GO:0016787">
    <property type="term" value="F:hydrolase activity"/>
    <property type="evidence" value="ECO:0007669"/>
    <property type="project" value="UniProtKB-KW"/>
</dbReference>
<reference evidence="1 2" key="1">
    <citation type="journal article" date="2015" name="Genome Announc.">
        <title>Expanding the biotechnology potential of lactobacilli through comparative genomics of 213 strains and associated genera.</title>
        <authorList>
            <person name="Sun Z."/>
            <person name="Harris H.M."/>
            <person name="McCann A."/>
            <person name="Guo C."/>
            <person name="Argimon S."/>
            <person name="Zhang W."/>
            <person name="Yang X."/>
            <person name="Jeffery I.B."/>
            <person name="Cooney J.C."/>
            <person name="Kagawa T.F."/>
            <person name="Liu W."/>
            <person name="Song Y."/>
            <person name="Salvetti E."/>
            <person name="Wrobel A."/>
            <person name="Rasinkangas P."/>
            <person name="Parkhill J."/>
            <person name="Rea M.C."/>
            <person name="O'Sullivan O."/>
            <person name="Ritari J."/>
            <person name="Douillard F.P."/>
            <person name="Paul Ross R."/>
            <person name="Yang R."/>
            <person name="Briner A.E."/>
            <person name="Felis G.E."/>
            <person name="de Vos W.M."/>
            <person name="Barrangou R."/>
            <person name="Klaenhammer T.R."/>
            <person name="Caufield P.W."/>
            <person name="Cui Y."/>
            <person name="Zhang H."/>
            <person name="O'Toole P.W."/>
        </authorList>
    </citation>
    <scope>NUCLEOTIDE SEQUENCE [LARGE SCALE GENOMIC DNA]</scope>
    <source>
        <strain evidence="1 2">DSM 20634</strain>
    </source>
</reference>